<dbReference type="PANTHER" id="PTHR30614:SF37">
    <property type="entry name" value="AMINO-ACID ABC TRANSPORTER PERMEASE PROTEIN YHDX-RELATED"/>
    <property type="match status" value="1"/>
</dbReference>
<dbReference type="SUPFAM" id="SSF161098">
    <property type="entry name" value="MetI-like"/>
    <property type="match status" value="2"/>
</dbReference>
<dbReference type="GO" id="GO:0043190">
    <property type="term" value="C:ATP-binding cassette (ABC) transporter complex"/>
    <property type="evidence" value="ECO:0007669"/>
    <property type="project" value="InterPro"/>
</dbReference>
<keyword evidence="5 9" id="KW-0812">Transmembrane</keyword>
<organism evidence="11 12">
    <name type="scientific">Candidatus Promineifilum breve</name>
    <dbReference type="NCBI Taxonomy" id="1806508"/>
    <lineage>
        <taxon>Bacteria</taxon>
        <taxon>Bacillati</taxon>
        <taxon>Chloroflexota</taxon>
        <taxon>Ardenticatenia</taxon>
        <taxon>Candidatus Promineifilales</taxon>
        <taxon>Candidatus Promineifilaceae</taxon>
        <taxon>Candidatus Promineifilum</taxon>
    </lineage>
</organism>
<evidence type="ECO:0000259" key="10">
    <source>
        <dbReference type="PROSITE" id="PS50928"/>
    </source>
</evidence>
<feature type="transmembrane region" description="Helical" evidence="9">
    <location>
        <begin position="21"/>
        <end position="44"/>
    </location>
</feature>
<accession>A0A170PHN5</accession>
<dbReference type="InterPro" id="IPR010065">
    <property type="entry name" value="AA_ABC_transptr_permease_3TM"/>
</dbReference>
<gene>
    <name evidence="11" type="ORF">CFX0092_A2529</name>
</gene>
<evidence type="ECO:0000256" key="6">
    <source>
        <dbReference type="ARBA" id="ARBA00022970"/>
    </source>
</evidence>
<dbReference type="GO" id="GO:0022857">
    <property type="term" value="F:transmembrane transporter activity"/>
    <property type="evidence" value="ECO:0007669"/>
    <property type="project" value="InterPro"/>
</dbReference>
<dbReference type="AlphaFoldDB" id="A0A170PHN5"/>
<evidence type="ECO:0000256" key="1">
    <source>
        <dbReference type="ARBA" id="ARBA00004651"/>
    </source>
</evidence>
<evidence type="ECO:0000256" key="3">
    <source>
        <dbReference type="ARBA" id="ARBA00022448"/>
    </source>
</evidence>
<feature type="transmembrane region" description="Helical" evidence="9">
    <location>
        <begin position="199"/>
        <end position="220"/>
    </location>
</feature>
<keyword evidence="8 9" id="KW-0472">Membrane</keyword>
<feature type="transmembrane region" description="Helical" evidence="9">
    <location>
        <begin position="152"/>
        <end position="170"/>
    </location>
</feature>
<dbReference type="GO" id="GO:0006865">
    <property type="term" value="P:amino acid transport"/>
    <property type="evidence" value="ECO:0007669"/>
    <property type="project" value="UniProtKB-KW"/>
</dbReference>
<name>A0A170PHN5_9CHLR</name>
<dbReference type="CDD" id="cd06261">
    <property type="entry name" value="TM_PBP2"/>
    <property type="match status" value="2"/>
</dbReference>
<dbReference type="PANTHER" id="PTHR30614">
    <property type="entry name" value="MEMBRANE COMPONENT OF AMINO ACID ABC TRANSPORTER"/>
    <property type="match status" value="1"/>
</dbReference>
<dbReference type="Gene3D" id="1.10.3720.10">
    <property type="entry name" value="MetI-like"/>
    <property type="match status" value="2"/>
</dbReference>
<proteinExistence type="inferred from homology"/>
<evidence type="ECO:0000256" key="2">
    <source>
        <dbReference type="ARBA" id="ARBA00010072"/>
    </source>
</evidence>
<keyword evidence="6" id="KW-0029">Amino-acid transport</keyword>
<comment type="similarity">
    <text evidence="2">Belongs to the binding-protein-dependent transport system permease family. HisMQ subfamily.</text>
</comment>
<dbReference type="Proteomes" id="UP000215027">
    <property type="component" value="Chromosome I"/>
</dbReference>
<feature type="domain" description="ABC transmembrane type-1" evidence="10">
    <location>
        <begin position="104"/>
        <end position="528"/>
    </location>
</feature>
<evidence type="ECO:0000313" key="12">
    <source>
        <dbReference type="Proteomes" id="UP000215027"/>
    </source>
</evidence>
<feature type="transmembrane region" description="Helical" evidence="9">
    <location>
        <begin position="235"/>
        <end position="257"/>
    </location>
</feature>
<evidence type="ECO:0000256" key="5">
    <source>
        <dbReference type="ARBA" id="ARBA00022692"/>
    </source>
</evidence>
<dbReference type="InterPro" id="IPR043429">
    <property type="entry name" value="ArtM/GltK/GlnP/TcyL/YhdX-like"/>
</dbReference>
<evidence type="ECO:0000256" key="7">
    <source>
        <dbReference type="ARBA" id="ARBA00022989"/>
    </source>
</evidence>
<feature type="transmembrane region" description="Helical" evidence="9">
    <location>
        <begin position="409"/>
        <end position="428"/>
    </location>
</feature>
<keyword evidence="12" id="KW-1185">Reference proteome</keyword>
<sequence>MTNSTPPPPQRTARIPFWRDIRVLGVIAQIAFLIVVLSALGWVAGNVGDNLSTLGESQFLCRDGSSSVRCAFDFLRLDAQFAISESLIPYDPSDSYGRALLVGALNTIKVAALGIVLATVLGTVTGIARLSSNWLIRNVARWYVDLIRNTPLLLQLFFLFFGVILLFPPIREAVQPFGLPIFLSQRGINLPGIAVMPSFTTWLLFLGGGLALAGLVWWWLGRRERQTERNSNRPVWSLLAFLAVAAVGWFVASAVAADNQGFLVADGTGIQSIDELAAATRAELGLDDLGELDAAVAAGIVSAEQVDAATLSVCAVADTPIEPNIAATLRRAGIPYTVERVDDLAAAVAGYSGGDCDGLAAERAALSAELAAGSVTGTILPLPETPLRLDVPRIEGLNFVGGLRLSPNFAAILIGLTIYTGAFIAEIVRAGIQSVAKGQSEAARALGLSEGQRLRLVVLPQALRVIIPPLTSQYLNLTKNSSLAIAVGYPDLWSTAYTTLNQSGRVIQIFFLAMGTYLFFSLTISFFLNWYNRRVALVER</sequence>
<reference evidence="11" key="1">
    <citation type="submission" date="2016-01" db="EMBL/GenBank/DDBJ databases">
        <authorList>
            <person name="Mcilroy J.S."/>
            <person name="Karst M S."/>
            <person name="Albertsen M."/>
        </authorList>
    </citation>
    <scope>NUCLEOTIDE SEQUENCE</scope>
    <source>
        <strain evidence="11">Cfx-K</strain>
    </source>
</reference>
<dbReference type="PROSITE" id="PS50928">
    <property type="entry name" value="ABC_TM1"/>
    <property type="match status" value="1"/>
</dbReference>
<dbReference type="Pfam" id="PF00528">
    <property type="entry name" value="BPD_transp_1"/>
    <property type="match status" value="1"/>
</dbReference>
<evidence type="ECO:0000256" key="4">
    <source>
        <dbReference type="ARBA" id="ARBA00022475"/>
    </source>
</evidence>
<keyword evidence="4" id="KW-1003">Cell membrane</keyword>
<keyword evidence="7 9" id="KW-1133">Transmembrane helix</keyword>
<dbReference type="OrthoDB" id="9805999at2"/>
<evidence type="ECO:0000256" key="8">
    <source>
        <dbReference type="ARBA" id="ARBA00023136"/>
    </source>
</evidence>
<feature type="transmembrane region" description="Helical" evidence="9">
    <location>
        <begin position="110"/>
        <end position="131"/>
    </location>
</feature>
<dbReference type="KEGG" id="pbf:CFX0092_A2529"/>
<comment type="subcellular location">
    <subcellularLocation>
        <location evidence="1 9">Cell membrane</location>
        <topology evidence="1 9">Multi-pass membrane protein</topology>
    </subcellularLocation>
</comment>
<dbReference type="InterPro" id="IPR000515">
    <property type="entry name" value="MetI-like"/>
</dbReference>
<dbReference type="NCBIfam" id="TIGR01726">
    <property type="entry name" value="HEQRo_perm_3TM"/>
    <property type="match status" value="1"/>
</dbReference>
<protein>
    <submittedName>
        <fullName evidence="11">Amino acid ABC transporter permease protein</fullName>
    </submittedName>
</protein>
<dbReference type="RefSeq" id="WP_095043740.1">
    <property type="nucleotide sequence ID" value="NZ_LN890655.1"/>
</dbReference>
<evidence type="ECO:0000256" key="9">
    <source>
        <dbReference type="RuleBase" id="RU363032"/>
    </source>
</evidence>
<evidence type="ECO:0000313" key="11">
    <source>
        <dbReference type="EMBL" id="CUS04407.2"/>
    </source>
</evidence>
<dbReference type="EMBL" id="LN890655">
    <property type="protein sequence ID" value="CUS04407.2"/>
    <property type="molecule type" value="Genomic_DNA"/>
</dbReference>
<feature type="transmembrane region" description="Helical" evidence="9">
    <location>
        <begin position="509"/>
        <end position="531"/>
    </location>
</feature>
<dbReference type="InterPro" id="IPR035906">
    <property type="entry name" value="MetI-like_sf"/>
</dbReference>
<keyword evidence="3 9" id="KW-0813">Transport</keyword>